<protein>
    <submittedName>
        <fullName evidence="1">Myeloid differentiation primary response 88</fullName>
    </submittedName>
</protein>
<proteinExistence type="predicted"/>
<reference evidence="1" key="1">
    <citation type="submission" date="2020-04" db="EMBL/GenBank/DDBJ databases">
        <authorList>
            <person name="Alioto T."/>
            <person name="Alioto T."/>
            <person name="Gomez Garrido J."/>
        </authorList>
    </citation>
    <scope>NUCLEOTIDE SEQUENCE</scope>
    <source>
        <strain evidence="1">A484AB</strain>
    </source>
</reference>
<name>A0A6S7GC53_PARCT</name>
<comment type="caution">
    <text evidence="1">The sequence shown here is derived from an EMBL/GenBank/DDBJ whole genome shotgun (WGS) entry which is preliminary data.</text>
</comment>
<keyword evidence="2" id="KW-1185">Reference proteome</keyword>
<gene>
    <name evidence="1" type="ORF">PACLA_8A060898</name>
</gene>
<dbReference type="InterPro" id="IPR011029">
    <property type="entry name" value="DEATH-like_dom_sf"/>
</dbReference>
<dbReference type="AlphaFoldDB" id="A0A6S7GC53"/>
<dbReference type="InterPro" id="IPR000488">
    <property type="entry name" value="Death_dom"/>
</dbReference>
<dbReference type="SMART" id="SM00005">
    <property type="entry name" value="DEATH"/>
    <property type="match status" value="1"/>
</dbReference>
<dbReference type="OrthoDB" id="10037120at2759"/>
<accession>A0A6S7GC53</accession>
<organism evidence="1 2">
    <name type="scientific">Paramuricea clavata</name>
    <name type="common">Red gorgonian</name>
    <name type="synonym">Violescent sea-whip</name>
    <dbReference type="NCBI Taxonomy" id="317549"/>
    <lineage>
        <taxon>Eukaryota</taxon>
        <taxon>Metazoa</taxon>
        <taxon>Cnidaria</taxon>
        <taxon>Anthozoa</taxon>
        <taxon>Octocorallia</taxon>
        <taxon>Malacalcyonacea</taxon>
        <taxon>Plexauridae</taxon>
        <taxon>Paramuricea</taxon>
    </lineage>
</organism>
<dbReference type="Pfam" id="PF00531">
    <property type="entry name" value="Death"/>
    <property type="match status" value="1"/>
</dbReference>
<feature type="non-terminal residue" evidence="1">
    <location>
        <position position="101"/>
    </location>
</feature>
<dbReference type="SUPFAM" id="SSF47986">
    <property type="entry name" value="DEATH domain"/>
    <property type="match status" value="1"/>
</dbReference>
<sequence>MASKGRKLRLASSLNVAVLEQLSMKLNPSMIMKDYRSLAGRLKYTTEYIQNFALERNPTLALLQNWWSSNPETKTVAVLLNLLYCMERDDCVDLLRPYEFY</sequence>
<evidence type="ECO:0000313" key="1">
    <source>
        <dbReference type="EMBL" id="CAB3989578.1"/>
    </source>
</evidence>
<dbReference type="GO" id="GO:0007165">
    <property type="term" value="P:signal transduction"/>
    <property type="evidence" value="ECO:0007669"/>
    <property type="project" value="InterPro"/>
</dbReference>
<dbReference type="EMBL" id="CACRXK020001514">
    <property type="protein sequence ID" value="CAB3989578.1"/>
    <property type="molecule type" value="Genomic_DNA"/>
</dbReference>
<dbReference type="Proteomes" id="UP001152795">
    <property type="component" value="Unassembled WGS sequence"/>
</dbReference>
<dbReference type="PROSITE" id="PS50017">
    <property type="entry name" value="DEATH_DOMAIN"/>
    <property type="match status" value="1"/>
</dbReference>
<dbReference type="Gene3D" id="1.10.533.10">
    <property type="entry name" value="Death Domain, Fas"/>
    <property type="match status" value="1"/>
</dbReference>
<evidence type="ECO:0000313" key="2">
    <source>
        <dbReference type="Proteomes" id="UP001152795"/>
    </source>
</evidence>